<protein>
    <recommendedName>
        <fullName evidence="3">BEACH domain-containing protein</fullName>
    </recommendedName>
</protein>
<dbReference type="PANTHER" id="PTHR44662:SF1">
    <property type="entry name" value="WD REPEAT-CONTAINING PROTEIN 81"/>
    <property type="match status" value="1"/>
</dbReference>
<keyword evidence="1" id="KW-0853">WD repeat</keyword>
<dbReference type="Gene3D" id="1.10.1540.10">
    <property type="entry name" value="BEACH domain"/>
    <property type="match status" value="1"/>
</dbReference>
<name>A0ABD1D5D3_CULPP</name>
<feature type="compositionally biased region" description="Polar residues" evidence="2">
    <location>
        <begin position="718"/>
        <end position="732"/>
    </location>
</feature>
<dbReference type="Pfam" id="PF00400">
    <property type="entry name" value="WD40"/>
    <property type="match status" value="1"/>
</dbReference>
<dbReference type="InterPro" id="IPR052651">
    <property type="entry name" value="WDR81"/>
</dbReference>
<dbReference type="EMBL" id="JBEHCU010007422">
    <property type="protein sequence ID" value="KAL1394838.1"/>
    <property type="molecule type" value="Genomic_DNA"/>
</dbReference>
<dbReference type="Gene3D" id="2.130.10.10">
    <property type="entry name" value="YVTN repeat-like/Quinoprotein amine dehydrogenase"/>
    <property type="match status" value="2"/>
</dbReference>
<feature type="compositionally biased region" description="Basic and acidic residues" evidence="2">
    <location>
        <begin position="677"/>
        <end position="690"/>
    </location>
</feature>
<reference evidence="4 5" key="1">
    <citation type="submission" date="2024-05" db="EMBL/GenBank/DDBJ databases">
        <title>Culex pipiens pipiens assembly and annotation.</title>
        <authorList>
            <person name="Alout H."/>
            <person name="Durand T."/>
        </authorList>
    </citation>
    <scope>NUCLEOTIDE SEQUENCE [LARGE SCALE GENOMIC DNA]</scope>
    <source>
        <strain evidence="4">HA-2024</strain>
        <tissue evidence="4">Whole body</tissue>
    </source>
</reference>
<feature type="region of interest" description="Disordered" evidence="2">
    <location>
        <begin position="1198"/>
        <end position="1239"/>
    </location>
</feature>
<evidence type="ECO:0000256" key="2">
    <source>
        <dbReference type="SAM" id="MobiDB-lite"/>
    </source>
</evidence>
<dbReference type="PANTHER" id="PTHR44662">
    <property type="entry name" value="WD REPEAT-CONTAINING PROTEIN 81"/>
    <property type="match status" value="1"/>
</dbReference>
<dbReference type="PROSITE" id="PS50082">
    <property type="entry name" value="WD_REPEATS_2"/>
    <property type="match status" value="1"/>
</dbReference>
<dbReference type="Proteomes" id="UP001562425">
    <property type="component" value="Unassembled WGS sequence"/>
</dbReference>
<proteinExistence type="predicted"/>
<feature type="compositionally biased region" description="Polar residues" evidence="2">
    <location>
        <begin position="1226"/>
        <end position="1235"/>
    </location>
</feature>
<feature type="region of interest" description="Disordered" evidence="2">
    <location>
        <begin position="664"/>
        <end position="732"/>
    </location>
</feature>
<evidence type="ECO:0000313" key="4">
    <source>
        <dbReference type="EMBL" id="KAL1394838.1"/>
    </source>
</evidence>
<dbReference type="SMART" id="SM01026">
    <property type="entry name" value="Beach"/>
    <property type="match status" value="1"/>
</dbReference>
<feature type="compositionally biased region" description="Polar residues" evidence="2">
    <location>
        <begin position="1395"/>
        <end position="1409"/>
    </location>
</feature>
<dbReference type="InterPro" id="IPR001680">
    <property type="entry name" value="WD40_rpt"/>
</dbReference>
<accession>A0ABD1D5D3</accession>
<dbReference type="InterPro" id="IPR036322">
    <property type="entry name" value="WD40_repeat_dom_sf"/>
</dbReference>
<organism evidence="4 5">
    <name type="scientific">Culex pipiens pipiens</name>
    <name type="common">Northern house mosquito</name>
    <dbReference type="NCBI Taxonomy" id="38569"/>
    <lineage>
        <taxon>Eukaryota</taxon>
        <taxon>Metazoa</taxon>
        <taxon>Ecdysozoa</taxon>
        <taxon>Arthropoda</taxon>
        <taxon>Hexapoda</taxon>
        <taxon>Insecta</taxon>
        <taxon>Pterygota</taxon>
        <taxon>Neoptera</taxon>
        <taxon>Endopterygota</taxon>
        <taxon>Diptera</taxon>
        <taxon>Nematocera</taxon>
        <taxon>Culicoidea</taxon>
        <taxon>Culicidae</taxon>
        <taxon>Culicinae</taxon>
        <taxon>Culicini</taxon>
        <taxon>Culex</taxon>
        <taxon>Culex</taxon>
    </lineage>
</organism>
<feature type="region of interest" description="Disordered" evidence="2">
    <location>
        <begin position="1379"/>
        <end position="1416"/>
    </location>
</feature>
<feature type="region of interest" description="Disordered" evidence="2">
    <location>
        <begin position="1330"/>
        <end position="1350"/>
    </location>
</feature>
<evidence type="ECO:0000259" key="3">
    <source>
        <dbReference type="PROSITE" id="PS50197"/>
    </source>
</evidence>
<sequence length="2169" mass="242161">MSPDQLFAYVTPSVGLSPRPTVLDSPPLERSHIFSFFVIETSAAQQSQKKMEAIIQDLNIPKRHIRETRCQRRFQLLAHKQWLRGISQGAKPGTDFPLYNFQQSALEWPKGGPSSAWSRVYVSVYKKHPSKVIPLPRNKFLTNLTTASSASSGTDASPSDNEDPLHYSQLLQYVAQTNHKNLWKAAYRKYAGSRPQGPAGSAIAGGNQHSLTSAQVGSFDSGGSSGGVGAPSITVTNSTKKQQESNNISAALLPYDYVLREALSRAYGCRIVRVDEELGSAPDYGGLGVQGHANLYSVLVAIETNMNLFVIFDPFIENNLLDCVTYSPAVLEKSHNKPLFLIYQLLNLMKSLHDRGLNMGNIGLGDIYLTENLWLRVIPNLEANLLEFDDEIQRHLDEQSSRRNVLARDSKVRLMRGLDLKYSLKDYCEAWCHGQLSNFDYLTILNNLAGRRIGCPEHHHIMPWITDFSTRNGQIWRDLKKSKYRLNKGDIQLDLTFQAASGTDGTVPHHVSDVLSEITYYVYMARRTPKPVLCKYIRPIWVPAEYPVSIQRLQEWTPDECIPEFFTDPSVFKSIHEDLPDLEVPIWATCPEDFVAKHREALESQVVSEKLHHWIDLTFGYKLTGSSAVKSKNVCLSLVDKHQNLCQRGVVQLFTNPHPTKQFSTVWNGKTPPRLHTNQEVRRRLTRSSEDLSQPGGSGGSETGFYPEYASSPRDARYSSQNLRSASSFKAESMERSTSYHMSVQAASSKPPAVLVLPRNYNPVAQLNAVENLGIFVSKTFQSSMASAESAVKDKPLDEELEMWGSYEREASFESNSFTNRLFSETYEASLLKDRKMIQNLKSQNHQQQQVSSKHTFKQLLLDVRTKDLKVLGCLIVEICLAAKLRPLGSCLPQDFDSRLESCLKLLKKDFKALPLCVQYAVKLLLGIDTPEMDAIVTEKGLPQPSPHQFLQPLLANLLIPFPPEYLRVYQAVKSISHFDECASLLDLYTFFDCDGTNCARFVSIDKIRIDFRRRIAECKINSCVALTDGLLEPCGQEQYSIVELLLPHFIELIKADDTSILAAWNLFDPIATALGMKATQKHLLQPILLLYESEDAETKITQPQHQSSNSDQGSLKFTRNSSFKSRKSVKLYHHSFLLKLIVRFGLRSFLEHFIAPLVEAVGGYKDADLNQPYHFHENPPVGEFKKSRSYRSFKLKSDSSVDGVPAGPDSMSISNTLVSPDASDKTLSSPTLAQNLPLDETNEEMFTFDDDQSTAQPKKYTTVISVGGGDELSDTEVDTVMKKIIDDLDMKADTGSFDLPLNHSQAEEAIEDALEDDPSYEQLNLATVTTTDPDARDDPKSPTIPIPSSLRRSIEFNSIGCEIGSKKSIDSLEFLSKTPREEKQPETPGKSGAGNVTTTQNLSKASESGKTRSTRISEMSSESLIWLSHRLGPVLTARYLTRNLLKMLTLCYVGHENLMPNETHSNSQRPVGSLNYFTIASGCVVGDDAAQRVLECLTSISALFGDQFILLQYFPHASELIALCRKKITPSLEGALISSLQLVKCLIPFLNDSTVMEQLQDFLLRSIIHPIVRLLESTKFVMPSGFLARSVLAGKLIDTLYVISIRIGREMTREHICVPALQRFFLIFEKAFGNNDHLRELIRQPDSSPASSGTEDSHYVEIRREGGTRELAVRGQEIRPVRAKGPEPLDSYTPPSMLAFNLPEAGDNVPQNPIRAKALEEIRDVFSASLAYTSFLPFLNYLGQQEMSQTLKNMGLILNMCHEYQQPDYGRDERDGFKLDADLCEEDGQLESLTAGNTFGSNIIGNRIEVRSDSNKIEQDQKELLGMVAYRLDQVNSSRNLRGNWLAYWEHEIGRSDKDYRFNLKQIKLQSYCGHTNSIKSVLALDNENSFISASKDKTVKLWSLRSEGDGSKVSSCQFTYTNHRKSVHSLAFLESLRLTISCDSGVHLWDPFVGSQIGQLDVPKYTPVSVVKTFPSPSCLVLAGTADSCVKMIDARTFSYCHEWRVSNAPVGSVRSIAVSPSGNWIAVGLSSGHITVLDGRTGFIVSSWRANDSDLLQLLAPSEGQLISTSLDYSVSVWNPNTGNLQFNLKNRQEPVHCLVNNGPELIVGTPTNRIGVYGAISMDTTHSYVKLRSETFRGVLTSFALLPLNRMLLVGGDNGTISLLC</sequence>
<dbReference type="SUPFAM" id="SSF81837">
    <property type="entry name" value="BEACH domain"/>
    <property type="match status" value="1"/>
</dbReference>
<dbReference type="SMART" id="SM00320">
    <property type="entry name" value="WD40"/>
    <property type="match status" value="6"/>
</dbReference>
<dbReference type="PROSITE" id="PS50294">
    <property type="entry name" value="WD_REPEATS_REGION"/>
    <property type="match status" value="1"/>
</dbReference>
<dbReference type="InterPro" id="IPR015943">
    <property type="entry name" value="WD40/YVTN_repeat-like_dom_sf"/>
</dbReference>
<gene>
    <name evidence="4" type="ORF">pipiens_011668</name>
</gene>
<evidence type="ECO:0000313" key="5">
    <source>
        <dbReference type="Proteomes" id="UP001562425"/>
    </source>
</evidence>
<dbReference type="PROSITE" id="PS50197">
    <property type="entry name" value="BEACH"/>
    <property type="match status" value="1"/>
</dbReference>
<comment type="caution">
    <text evidence="4">The sequence shown here is derived from an EMBL/GenBank/DDBJ whole genome shotgun (WGS) entry which is preliminary data.</text>
</comment>
<dbReference type="Pfam" id="PF02138">
    <property type="entry name" value="Beach"/>
    <property type="match status" value="1"/>
</dbReference>
<dbReference type="SUPFAM" id="SSF50978">
    <property type="entry name" value="WD40 repeat-like"/>
    <property type="match status" value="1"/>
</dbReference>
<evidence type="ECO:0000256" key="1">
    <source>
        <dbReference type="PROSITE-ProRule" id="PRU00221"/>
    </source>
</evidence>
<feature type="region of interest" description="Disordered" evidence="2">
    <location>
        <begin position="1101"/>
        <end position="1120"/>
    </location>
</feature>
<feature type="repeat" description="WD" evidence="1">
    <location>
        <begin position="1873"/>
        <end position="1908"/>
    </location>
</feature>
<dbReference type="InterPro" id="IPR036372">
    <property type="entry name" value="BEACH_dom_sf"/>
</dbReference>
<dbReference type="CDD" id="cd06071">
    <property type="entry name" value="Beach"/>
    <property type="match status" value="1"/>
</dbReference>
<keyword evidence="5" id="KW-1185">Reference proteome</keyword>
<dbReference type="InterPro" id="IPR000409">
    <property type="entry name" value="BEACH_dom"/>
</dbReference>
<feature type="domain" description="BEACH" evidence="3">
    <location>
        <begin position="416"/>
        <end position="683"/>
    </location>
</feature>